<dbReference type="Proteomes" id="UP000760545">
    <property type="component" value="Unassembled WGS sequence"/>
</dbReference>
<feature type="non-terminal residue" evidence="1">
    <location>
        <position position="136"/>
    </location>
</feature>
<keyword evidence="2" id="KW-1185">Reference proteome</keyword>
<dbReference type="EMBL" id="JAAVJS010000329">
    <property type="protein sequence ID" value="NJX17166.1"/>
    <property type="molecule type" value="Genomic_DNA"/>
</dbReference>
<dbReference type="SUPFAM" id="SSF53756">
    <property type="entry name" value="UDP-Glycosyltransferase/glycogen phosphorylase"/>
    <property type="match status" value="1"/>
</dbReference>
<keyword evidence="1" id="KW-0808">Transferase</keyword>
<evidence type="ECO:0000313" key="1">
    <source>
        <dbReference type="EMBL" id="NJX17166.1"/>
    </source>
</evidence>
<accession>A0ABX1DIK0</accession>
<dbReference type="GO" id="GO:0016740">
    <property type="term" value="F:transferase activity"/>
    <property type="evidence" value="ECO:0007669"/>
    <property type="project" value="UniProtKB-KW"/>
</dbReference>
<protein>
    <submittedName>
        <fullName evidence="1">Glycosyl transferase family 1</fullName>
    </submittedName>
</protein>
<reference evidence="1 2" key="1">
    <citation type="submission" date="2020-03" db="EMBL/GenBank/DDBJ databases">
        <title>Tamlana sp. nov, isolated from XXX.</title>
        <authorList>
            <person name="Cao W.R."/>
        </authorList>
    </citation>
    <scope>NUCLEOTIDE SEQUENCE [LARGE SCALE GENOMIC DNA]</scope>
    <source>
        <strain evidence="1 2">HST1-43</strain>
    </source>
</reference>
<comment type="caution">
    <text evidence="1">The sequence shown here is derived from an EMBL/GenBank/DDBJ whole genome shotgun (WGS) entry which is preliminary data.</text>
</comment>
<evidence type="ECO:0000313" key="2">
    <source>
        <dbReference type="Proteomes" id="UP000760545"/>
    </source>
</evidence>
<dbReference type="Gene3D" id="3.40.50.2000">
    <property type="entry name" value="Glycogen Phosphorylase B"/>
    <property type="match status" value="1"/>
</dbReference>
<name>A0ABX1DIK0_9FLAO</name>
<feature type="non-terminal residue" evidence="1">
    <location>
        <position position="1"/>
    </location>
</feature>
<proteinExistence type="predicted"/>
<organism evidence="1 2">
    <name type="scientific">Tamlana crocina</name>
    <dbReference type="NCBI Taxonomy" id="393006"/>
    <lineage>
        <taxon>Bacteria</taxon>
        <taxon>Pseudomonadati</taxon>
        <taxon>Bacteroidota</taxon>
        <taxon>Flavobacteriia</taxon>
        <taxon>Flavobacteriales</taxon>
        <taxon>Flavobacteriaceae</taxon>
        <taxon>Tamlana</taxon>
    </lineage>
</organism>
<gene>
    <name evidence="1" type="ORF">HC176_16965</name>
</gene>
<sequence>ISMFSNHFFNWTEQLRDSGHEIYWIDVFDSNTYVEKIDFVHQIIGWRNRVDYPGRYWVKNNLPEINHFLNYFNQRELSDFVDQKIQEFKPDVVQSFVLYSAAYPILSIMKNYPQIKWIYSAWGNDLFFRQQQEDEL</sequence>